<gene>
    <name evidence="1" type="ORF">S01H1_86020</name>
</gene>
<accession>X0YB32</accession>
<name>X0YB32_9ZZZZ</name>
<sequence length="51" mass="5452">LVVKSGKFVKGNASVAAAKKVVFRSGFKLTAKQIQDGFGFLKLEPIDDQGI</sequence>
<protein>
    <submittedName>
        <fullName evidence="1">Uncharacterized protein</fullName>
    </submittedName>
</protein>
<dbReference type="AlphaFoldDB" id="X0YB32"/>
<reference evidence="1" key="1">
    <citation type="journal article" date="2014" name="Front. Microbiol.">
        <title>High frequency of phylogenetically diverse reductive dehalogenase-homologous genes in deep subseafloor sedimentary metagenomes.</title>
        <authorList>
            <person name="Kawai M."/>
            <person name="Futagami T."/>
            <person name="Toyoda A."/>
            <person name="Takaki Y."/>
            <person name="Nishi S."/>
            <person name="Hori S."/>
            <person name="Arai W."/>
            <person name="Tsubouchi T."/>
            <person name="Morono Y."/>
            <person name="Uchiyama I."/>
            <person name="Ito T."/>
            <person name="Fujiyama A."/>
            <person name="Inagaki F."/>
            <person name="Takami H."/>
        </authorList>
    </citation>
    <scope>NUCLEOTIDE SEQUENCE</scope>
    <source>
        <strain evidence="1">Expedition CK06-06</strain>
    </source>
</reference>
<organism evidence="1">
    <name type="scientific">marine sediment metagenome</name>
    <dbReference type="NCBI Taxonomy" id="412755"/>
    <lineage>
        <taxon>unclassified sequences</taxon>
        <taxon>metagenomes</taxon>
        <taxon>ecological metagenomes</taxon>
    </lineage>
</organism>
<comment type="caution">
    <text evidence="1">The sequence shown here is derived from an EMBL/GenBank/DDBJ whole genome shotgun (WGS) entry which is preliminary data.</text>
</comment>
<feature type="non-terminal residue" evidence="1">
    <location>
        <position position="51"/>
    </location>
</feature>
<dbReference type="EMBL" id="BARS01059352">
    <property type="protein sequence ID" value="GAG44487.1"/>
    <property type="molecule type" value="Genomic_DNA"/>
</dbReference>
<feature type="non-terminal residue" evidence="1">
    <location>
        <position position="1"/>
    </location>
</feature>
<evidence type="ECO:0000313" key="1">
    <source>
        <dbReference type="EMBL" id="GAG44487.1"/>
    </source>
</evidence>
<proteinExistence type="predicted"/>